<evidence type="ECO:0000313" key="2">
    <source>
        <dbReference type="Proteomes" id="UP000799291"/>
    </source>
</evidence>
<proteinExistence type="predicted"/>
<dbReference type="InterPro" id="IPR029058">
    <property type="entry name" value="AB_hydrolase_fold"/>
</dbReference>
<dbReference type="EMBL" id="MU005573">
    <property type="protein sequence ID" value="KAF2688881.1"/>
    <property type="molecule type" value="Genomic_DNA"/>
</dbReference>
<gene>
    <name evidence="1" type="ORF">K458DRAFT_283200</name>
</gene>
<dbReference type="Gene3D" id="3.40.50.1820">
    <property type="entry name" value="alpha/beta hydrolase"/>
    <property type="match status" value="1"/>
</dbReference>
<feature type="non-terminal residue" evidence="1">
    <location>
        <position position="153"/>
    </location>
</feature>
<keyword evidence="2" id="KW-1185">Reference proteome</keyword>
<name>A0A6G1JF64_9PLEO</name>
<reference evidence="1" key="1">
    <citation type="journal article" date="2020" name="Stud. Mycol.">
        <title>101 Dothideomycetes genomes: a test case for predicting lifestyles and emergence of pathogens.</title>
        <authorList>
            <person name="Haridas S."/>
            <person name="Albert R."/>
            <person name="Binder M."/>
            <person name="Bloem J."/>
            <person name="Labutti K."/>
            <person name="Salamov A."/>
            <person name="Andreopoulos B."/>
            <person name="Baker S."/>
            <person name="Barry K."/>
            <person name="Bills G."/>
            <person name="Bluhm B."/>
            <person name="Cannon C."/>
            <person name="Castanera R."/>
            <person name="Culley D."/>
            <person name="Daum C."/>
            <person name="Ezra D."/>
            <person name="Gonzalez J."/>
            <person name="Henrissat B."/>
            <person name="Kuo A."/>
            <person name="Liang C."/>
            <person name="Lipzen A."/>
            <person name="Lutzoni F."/>
            <person name="Magnuson J."/>
            <person name="Mondo S."/>
            <person name="Nolan M."/>
            <person name="Ohm R."/>
            <person name="Pangilinan J."/>
            <person name="Park H.-J."/>
            <person name="Ramirez L."/>
            <person name="Alfaro M."/>
            <person name="Sun H."/>
            <person name="Tritt A."/>
            <person name="Yoshinaga Y."/>
            <person name="Zwiers L.-H."/>
            <person name="Turgeon B."/>
            <person name="Goodwin S."/>
            <person name="Spatafora J."/>
            <person name="Crous P."/>
            <person name="Grigoriev I."/>
        </authorList>
    </citation>
    <scope>NUCLEOTIDE SEQUENCE</scope>
    <source>
        <strain evidence="1">CBS 122367</strain>
    </source>
</reference>
<sequence>LAILVSSLSLPPPTGRYNVGSKAYVLPHLTVDDPVAPNGTTTSILVNIYYPTHDTAPSQKYLWPGLAAAAETIYSLPPGAVGNTTTKITYNATPLLLSECSDLNLPTLLFGPAAVGPPSQAFFGIISELARKVYAVVTVDHPYEQPYLEYPDG</sequence>
<dbReference type="Proteomes" id="UP000799291">
    <property type="component" value="Unassembled WGS sequence"/>
</dbReference>
<dbReference type="AlphaFoldDB" id="A0A6G1JF64"/>
<organism evidence="1 2">
    <name type="scientific">Lentithecium fluviatile CBS 122367</name>
    <dbReference type="NCBI Taxonomy" id="1168545"/>
    <lineage>
        <taxon>Eukaryota</taxon>
        <taxon>Fungi</taxon>
        <taxon>Dikarya</taxon>
        <taxon>Ascomycota</taxon>
        <taxon>Pezizomycotina</taxon>
        <taxon>Dothideomycetes</taxon>
        <taxon>Pleosporomycetidae</taxon>
        <taxon>Pleosporales</taxon>
        <taxon>Massarineae</taxon>
        <taxon>Lentitheciaceae</taxon>
        <taxon>Lentithecium</taxon>
    </lineage>
</organism>
<protein>
    <recommendedName>
        <fullName evidence="3">1-alkyl-2-acetylglycerophosphocholine esterase</fullName>
    </recommendedName>
</protein>
<feature type="non-terminal residue" evidence="1">
    <location>
        <position position="1"/>
    </location>
</feature>
<evidence type="ECO:0008006" key="3">
    <source>
        <dbReference type="Google" id="ProtNLM"/>
    </source>
</evidence>
<dbReference type="OrthoDB" id="2363873at2759"/>
<accession>A0A6G1JF64</accession>
<evidence type="ECO:0000313" key="1">
    <source>
        <dbReference type="EMBL" id="KAF2688881.1"/>
    </source>
</evidence>